<dbReference type="SUPFAM" id="SSF48695">
    <property type="entry name" value="Multiheme cytochromes"/>
    <property type="match status" value="1"/>
</dbReference>
<dbReference type="PANTHER" id="PTHR35038:SF6">
    <property type="entry name" value="SURFACE LOCALIZED DECAHEME CYTOCHROME C LIPOPROTEIN"/>
    <property type="match status" value="1"/>
</dbReference>
<name>A0ABX2IIM7_9RHOO</name>
<gene>
    <name evidence="3" type="ORF">HJ583_011860</name>
</gene>
<evidence type="ECO:0000259" key="2">
    <source>
        <dbReference type="Pfam" id="PF09699"/>
    </source>
</evidence>
<comment type="caution">
    <text evidence="3">The sequence shown here is derived from an EMBL/GenBank/DDBJ whole genome shotgun (WGS) entry which is preliminary data.</text>
</comment>
<reference evidence="3 4" key="1">
    <citation type="submission" date="2020-06" db="EMBL/GenBank/DDBJ databases">
        <title>Draft genome of Uliginosibacterium sp. IMCC34675.</title>
        <authorList>
            <person name="Song J."/>
        </authorList>
    </citation>
    <scope>NUCLEOTIDE SEQUENCE [LARGE SCALE GENOMIC DNA]</scope>
    <source>
        <strain evidence="3 4">IMCC34675</strain>
    </source>
</reference>
<dbReference type="Gene3D" id="3.90.10.10">
    <property type="entry name" value="Cytochrome C3"/>
    <property type="match status" value="1"/>
</dbReference>
<dbReference type="Proteomes" id="UP000778523">
    <property type="component" value="Unassembled WGS sequence"/>
</dbReference>
<dbReference type="InterPro" id="IPR010177">
    <property type="entry name" value="Paired_CXXCH_1"/>
</dbReference>
<protein>
    <submittedName>
        <fullName evidence="3">DmsE family decaheme c-type cytochrome</fullName>
    </submittedName>
</protein>
<accession>A0ABX2IIM7</accession>
<organism evidence="3 4">
    <name type="scientific">Uliginosibacterium aquaticum</name>
    <dbReference type="NCBI Taxonomy" id="2731212"/>
    <lineage>
        <taxon>Bacteria</taxon>
        <taxon>Pseudomonadati</taxon>
        <taxon>Pseudomonadota</taxon>
        <taxon>Betaproteobacteria</taxon>
        <taxon>Rhodocyclales</taxon>
        <taxon>Zoogloeaceae</taxon>
        <taxon>Uliginosibacterium</taxon>
    </lineage>
</organism>
<dbReference type="NCBIfam" id="TIGR03508">
    <property type="entry name" value="decahem_SO"/>
    <property type="match status" value="1"/>
</dbReference>
<feature type="domain" description="Doubled CXXCH motif" evidence="2">
    <location>
        <begin position="233"/>
        <end position="270"/>
    </location>
</feature>
<dbReference type="Pfam" id="PF09699">
    <property type="entry name" value="Paired_CXXCH_1"/>
    <property type="match status" value="3"/>
</dbReference>
<keyword evidence="1" id="KW-0732">Signal</keyword>
<feature type="domain" description="Doubled CXXCH motif" evidence="2">
    <location>
        <begin position="145"/>
        <end position="177"/>
    </location>
</feature>
<dbReference type="EMBL" id="JABCSC020000003">
    <property type="protein sequence ID" value="NSL55723.1"/>
    <property type="molecule type" value="Genomic_DNA"/>
</dbReference>
<evidence type="ECO:0000313" key="4">
    <source>
        <dbReference type="Proteomes" id="UP000778523"/>
    </source>
</evidence>
<evidence type="ECO:0000313" key="3">
    <source>
        <dbReference type="EMBL" id="NSL55723.1"/>
    </source>
</evidence>
<keyword evidence="4" id="KW-1185">Reference proteome</keyword>
<dbReference type="PANTHER" id="PTHR35038">
    <property type="entry name" value="DISSIMILATORY SULFITE REDUCTASE SIRA"/>
    <property type="match status" value="1"/>
</dbReference>
<dbReference type="InterPro" id="IPR051829">
    <property type="entry name" value="Multiheme_Cytochr_ET"/>
</dbReference>
<dbReference type="InterPro" id="IPR036280">
    <property type="entry name" value="Multihaem_cyt_sf"/>
</dbReference>
<dbReference type="InterPro" id="IPR020015">
    <property type="entry name" value="Decahaem_cyt-c_DmsE"/>
</dbReference>
<evidence type="ECO:0000256" key="1">
    <source>
        <dbReference type="ARBA" id="ARBA00022729"/>
    </source>
</evidence>
<sequence>MGICVLLASLVGAADLAAAEPVLPDLGSASALSSRTAEQAARSDAVCTRCHDEDEAVPVLSINQTRHGMKADTRTPTCQACHGESQQHLKSTSGGKRAATDVVFKKGAYALTDEHSRSEQCFSCHKGGANHNNWPTSQHQLSGVACNDCHKVHTPRDKVLTKQTQPEVCFSCHKEQRSQVNKFSHHPIVEGKMSCTSCHNVHDDNPKLLTKSSTNDTCFTCHMEKRGPFVHNHQPVTEDCGICHQPHGTNSASLLKERVPFLCQDCHSHTSHPGQAAGLPTAPSRSTSAMGSVARGCLNCHTNIHGGNSTVNNATAGRFRR</sequence>
<dbReference type="NCBIfam" id="TIGR01905">
    <property type="entry name" value="paired_CXXCH_1"/>
    <property type="match status" value="3"/>
</dbReference>
<dbReference type="Gene3D" id="1.10.1130.10">
    <property type="entry name" value="Flavocytochrome C3, Chain A"/>
    <property type="match status" value="1"/>
</dbReference>
<feature type="domain" description="Doubled CXXCH motif" evidence="2">
    <location>
        <begin position="185"/>
        <end position="226"/>
    </location>
</feature>
<proteinExistence type="predicted"/>